<protein>
    <submittedName>
        <fullName evidence="1">Uncharacterized protein</fullName>
    </submittedName>
</protein>
<gene>
    <name evidence="1" type="ORF">METZ01_LOCUS387467</name>
</gene>
<feature type="non-terminal residue" evidence="1">
    <location>
        <position position="60"/>
    </location>
</feature>
<organism evidence="1">
    <name type="scientific">marine metagenome</name>
    <dbReference type="NCBI Taxonomy" id="408172"/>
    <lineage>
        <taxon>unclassified sequences</taxon>
        <taxon>metagenomes</taxon>
        <taxon>ecological metagenomes</taxon>
    </lineage>
</organism>
<dbReference type="AlphaFoldDB" id="A0A382UJZ8"/>
<accession>A0A382UJZ8</accession>
<name>A0A382UJZ8_9ZZZZ</name>
<dbReference type="EMBL" id="UINC01144846">
    <property type="protein sequence ID" value="SVD34613.1"/>
    <property type="molecule type" value="Genomic_DNA"/>
</dbReference>
<sequence length="60" mass="6801">MTTRRDFLATLSLPLALTARNVPGVRNSFRPDALQTLSSLNQYPGSDQEIAQDEDFWFEV</sequence>
<evidence type="ECO:0000313" key="1">
    <source>
        <dbReference type="EMBL" id="SVD34613.1"/>
    </source>
</evidence>
<proteinExistence type="predicted"/>
<reference evidence="1" key="1">
    <citation type="submission" date="2018-05" db="EMBL/GenBank/DDBJ databases">
        <authorList>
            <person name="Lanie J.A."/>
            <person name="Ng W.-L."/>
            <person name="Kazmierczak K.M."/>
            <person name="Andrzejewski T.M."/>
            <person name="Davidsen T.M."/>
            <person name="Wayne K.J."/>
            <person name="Tettelin H."/>
            <person name="Glass J.I."/>
            <person name="Rusch D."/>
            <person name="Podicherti R."/>
            <person name="Tsui H.-C.T."/>
            <person name="Winkler M.E."/>
        </authorList>
    </citation>
    <scope>NUCLEOTIDE SEQUENCE</scope>
</reference>